<proteinExistence type="predicted"/>
<dbReference type="OrthoDB" id="8191899at2759"/>
<dbReference type="Proteomes" id="UP001153636">
    <property type="component" value="Chromosome 6"/>
</dbReference>
<evidence type="ECO:0000256" key="1">
    <source>
        <dbReference type="SAM" id="Coils"/>
    </source>
</evidence>
<evidence type="ECO:0000256" key="2">
    <source>
        <dbReference type="SAM" id="MobiDB-lite"/>
    </source>
</evidence>
<reference evidence="3" key="1">
    <citation type="submission" date="2022-01" db="EMBL/GenBank/DDBJ databases">
        <authorList>
            <person name="King R."/>
        </authorList>
    </citation>
    <scope>NUCLEOTIDE SEQUENCE</scope>
</reference>
<protein>
    <submittedName>
        <fullName evidence="3">Uncharacterized protein</fullName>
    </submittedName>
</protein>
<organism evidence="3 4">
    <name type="scientific">Psylliodes chrysocephalus</name>
    <dbReference type="NCBI Taxonomy" id="3402493"/>
    <lineage>
        <taxon>Eukaryota</taxon>
        <taxon>Metazoa</taxon>
        <taxon>Ecdysozoa</taxon>
        <taxon>Arthropoda</taxon>
        <taxon>Hexapoda</taxon>
        <taxon>Insecta</taxon>
        <taxon>Pterygota</taxon>
        <taxon>Neoptera</taxon>
        <taxon>Endopterygota</taxon>
        <taxon>Coleoptera</taxon>
        <taxon>Polyphaga</taxon>
        <taxon>Cucujiformia</taxon>
        <taxon>Chrysomeloidea</taxon>
        <taxon>Chrysomelidae</taxon>
        <taxon>Galerucinae</taxon>
        <taxon>Alticini</taxon>
        <taxon>Psylliodes</taxon>
    </lineage>
</organism>
<sequence length="312" mass="36007">MSSKRTVLSRPRTKLYDANYNIGESYYKPALDRLDRKYSGRPMSPSRYQAPATEDTKNEKTVESDSAKTKIESIAERHARIFADEDLEFSRRRAEKHIRQDHVFDSRGARISRAGALLEDMDNNISDETATSIRRLRANKKVSIIDDADLETTTNNLKTFRMLDRSDKILDSVGINESLPRQLVEKDVSQRRSALKVTYKPDDDNLTKWTPLENNVSRSIRARRSDITESYETETGAAERRAKMTKHRLNDLEEEMAAMQEKQAAREARVARLRKLVAETEQDSADFEISQARSERIESRKERNAEKVAVEY</sequence>
<feature type="compositionally biased region" description="Basic and acidic residues" evidence="2">
    <location>
        <begin position="293"/>
        <end position="312"/>
    </location>
</feature>
<name>A0A9P0GKL5_9CUCU</name>
<dbReference type="EMBL" id="OV651818">
    <property type="protein sequence ID" value="CAH1112583.1"/>
    <property type="molecule type" value="Genomic_DNA"/>
</dbReference>
<feature type="region of interest" description="Disordered" evidence="2">
    <location>
        <begin position="283"/>
        <end position="312"/>
    </location>
</feature>
<keyword evidence="1" id="KW-0175">Coiled coil</keyword>
<keyword evidence="4" id="KW-1185">Reference proteome</keyword>
<feature type="compositionally biased region" description="Basic and acidic residues" evidence="2">
    <location>
        <begin position="54"/>
        <end position="68"/>
    </location>
</feature>
<accession>A0A9P0GKL5</accession>
<gene>
    <name evidence="3" type="ORF">PSYICH_LOCUS12260</name>
</gene>
<feature type="coiled-coil region" evidence="1">
    <location>
        <begin position="235"/>
        <end position="269"/>
    </location>
</feature>
<evidence type="ECO:0000313" key="3">
    <source>
        <dbReference type="EMBL" id="CAH1112583.1"/>
    </source>
</evidence>
<dbReference type="AlphaFoldDB" id="A0A9P0GKL5"/>
<feature type="region of interest" description="Disordered" evidence="2">
    <location>
        <begin position="33"/>
        <end position="68"/>
    </location>
</feature>
<evidence type="ECO:0000313" key="4">
    <source>
        <dbReference type="Proteomes" id="UP001153636"/>
    </source>
</evidence>